<feature type="region of interest" description="Disordered" evidence="11">
    <location>
        <begin position="603"/>
        <end position="641"/>
    </location>
</feature>
<dbReference type="Proteomes" id="UP000063063">
    <property type="component" value="Chromosome 21"/>
</dbReference>
<keyword evidence="7 10" id="KW-0067">ATP-binding</keyword>
<evidence type="ECO:0000256" key="2">
    <source>
        <dbReference type="ARBA" id="ARBA00012513"/>
    </source>
</evidence>
<feature type="compositionally biased region" description="Low complexity" evidence="11">
    <location>
        <begin position="1523"/>
        <end position="1537"/>
    </location>
</feature>
<proteinExistence type="inferred from homology"/>
<dbReference type="InterPro" id="IPR011009">
    <property type="entry name" value="Kinase-like_dom_sf"/>
</dbReference>
<keyword evidence="5 10" id="KW-0547">Nucleotide-binding</keyword>
<dbReference type="EMBL" id="CP009390">
    <property type="protein sequence ID" value="AIN98178.1"/>
    <property type="molecule type" value="Genomic_DNA"/>
</dbReference>
<sequence>MDDLPCWPRYRPIRVIGQGGFGTVYLCVDTEPTSIMYEQQVAVKTVSLNNFSDEEVLMAMSEVSLLRNIGHPNIITYYDSFLHDEDESVQPRKGSTTLVSQPHGDDIAAAGEAFRSQWLCLVTEYMDGGDLASLLRQYSGQGLSGTGSVHQCITLRTEETTTGVHKLHGSSAAVSDNAATGVDQAAASGEDWASRSRRHRQRLAATLRSAPHPPASTCSTTVKVTAMRWDGLGTSSGQTWMSDAPEAAMPATPLGATELEAAGVVRCGSCSSIRKPITTASNATVGSAGTSPPYLASLSGNAEVAAAGRASDPCEPQLPPLPNQLWLESFLITDIAKQCLDALAYLHALCIVHRDIKPSNIYVSKRDGIVKIGDFGVSKLLQPAEPFTTTFVGTPFYLCPELCLGDPYSFGADIWALGVILYELYCLKLPFTSDNVLAQIYVITEGTYDTAALSTPHAFAEPQLAVLETLYGPSFLRSEQLLHSLVVSMVSQMLRVDPAERPSAEELLTGVFGAGGTSRCGSSAGLLATSVTPTPLHRPRHTGVLACGTVSTPSQRGSSSAAAAGEIAPTTSQASLNRLGPLASEQHALWAGTLVAAAFNTMQQQQQPPATPPPHRQQGASLVSSTTSRSRCSRAKRDGVAKDVTDAHSTLAVLVKASVTETLQGMPPAQRERLGSRAAAKERGEREEHSPAMLPVSSPRLTPSLTLSRSSVVAGVRSNSANGQVTLFSLDLAGRGRAEVFPLCKESGGGAVVTSPPSLELADCTALHLLPAAPFPLEQLYDGLTSIRESSVNVRGTTRKQRTVEDKGPVRSPLGEQVARRSASASLSLWAADTPRVECSRYEEEDALDHPIGTQTCSEMMELMENIPWLKNAEVFSAIPLSAGCDNVMLVERANRSSVSAIVDDGVVNSATGNTAAGNAQEWAEDAAAASKNSHTAPYQQQPRLSATPPSPLLRPPHNPAQPQRCQWGGGELADPGSGTDSIRMFSDPLLPVNYAGVVFRPTSCVEVTTISPTARTRGGNSSPLSSQSPFQRGTSATVGRTEAESIPSVWQRRVSGGVTAGSEQSSSTPAAPRRGSVSLAALSTTVLTGTPALPASRAGKSQTAPDASDPTSPSPSLQPSGGADKQRAVGTMVGAVTSALRPRLFSSSGREPTVNNAASEARLRPVSAAQTNTAATPSASGVALPTPKARSPGRCEGYSATELEALLRRKLLAHYQRRQRKLGAQRAHHAAQEAAKTAACAKLKALYDEAFASRLGAAPLDAGCTTTYHSSVTVDGFPEVPHEIGIDANERTRAANGSAESGEHFPRDAALATSPARAATQLPLLEAKTFAKGAHAGLLSPKEGVFPPPPSVPFSHDLPILFSLDATARQAEMEELALQAFSAAHARPVEMPAAAVPGTETLTDGGGERKDWLAATPAARRVREAASLAVAVEYQRAAFRHGKAPTRVRVAPPWRPPHDSRDVPGLWETSSAEEEADAAARGQLGLPAPEKVREEVRWRWSAPPSDRDDTTGTTSEDEEIEASSSRTAFSSVTSSTSTSLAPSWVSLASVSRADTLDVPQQTPKESFIAAASLTGVWQRVASRRLARSERKLGGGMAGSLHGSGNARFQEQWASSLQGSLMPPKLTNLDSGSRDEHARDDESAWESLSVPSFVVASAKAAAEASDGRGETGSASASSASTLSSTTSASHCSANHSALDSSHLHHTKGGERKDVGGSSEDDDSSADSSSDSALSSTAGVVSHSFDDVPSSTDTGYAGAEARAAEMKTESDDDEEDDMSYTYTVQLDAETGRRYFEYVCPVAVEVVGAFPGGYRVVSAEAALRALDSAVTAPFSATLVPASGHHIIKQDSSGLATRMLTVEALRLSAIPRLCEGGNDTATESGSISNGFGQGKGSLVGGGYCVTCQEAGDFGAAAASPSPLPVPPPSTSLVSLPPDAGETLDFTATPGKQQRHAPATDTIASPEGPSSARADAFHLVCRSIASRQHYTTARGAVTSSSRSTDSNKGGGSATARLGGLAASLHLSGAPVEKVATPPCPSYLALAALSENTTAKVRTPLTHFSSAESTSTLVNAGVLPVSTSALANADGCVSQGFLCDQARAQGQAAVALEQEIAAVVGATWRVRVPSSLSAPPLGSPSALMLSSPGLGLEKSQQQHQCTAPLQHIRLPLSLALRPLRQRTRFVGLLWRLWVSLMVSDLALRRVLLERHNSAPSPSPSCTFAEAFGDWVAPPRNADVNERTGVDVSLSDEARTSHRFSRSISFTDDNATADSRELQALASLMPPSHSSPRKWGLYYVESRTQCAVQLRTDADWAVVRRKVGEMGTMLPFVRLYLLLEEAEQASE</sequence>
<dbReference type="InterPro" id="IPR017441">
    <property type="entry name" value="Protein_kinase_ATP_BS"/>
</dbReference>
<dbReference type="RefSeq" id="XP_010698885.1">
    <property type="nucleotide sequence ID" value="XM_010700583.1"/>
</dbReference>
<feature type="region of interest" description="Disordered" evidence="11">
    <location>
        <begin position="924"/>
        <end position="981"/>
    </location>
</feature>
<evidence type="ECO:0000259" key="12">
    <source>
        <dbReference type="PROSITE" id="PS50011"/>
    </source>
</evidence>
<protein>
    <recommendedName>
        <fullName evidence="2">non-specific serine/threonine protein kinase</fullName>
        <ecNumber evidence="2">2.7.11.1</ecNumber>
    </recommendedName>
</protein>
<feature type="region of interest" description="Disordered" evidence="11">
    <location>
        <begin position="1659"/>
        <end position="1754"/>
    </location>
</feature>
<feature type="compositionally biased region" description="Basic and acidic residues" evidence="11">
    <location>
        <begin position="670"/>
        <end position="690"/>
    </location>
</feature>
<dbReference type="InterPro" id="IPR008271">
    <property type="entry name" value="Ser/Thr_kinase_AS"/>
</dbReference>
<dbReference type="VEuPathDB" id="TriTrypDB:LPMP_210980"/>
<feature type="compositionally biased region" description="Polar residues" evidence="11">
    <location>
        <begin position="1988"/>
        <end position="2003"/>
    </location>
</feature>
<dbReference type="SUPFAM" id="SSF56112">
    <property type="entry name" value="Protein kinase-like (PK-like)"/>
    <property type="match status" value="1"/>
</dbReference>
<organism evidence="13 14">
    <name type="scientific">Leishmania panamensis</name>
    <dbReference type="NCBI Taxonomy" id="5679"/>
    <lineage>
        <taxon>Eukaryota</taxon>
        <taxon>Discoba</taxon>
        <taxon>Euglenozoa</taxon>
        <taxon>Kinetoplastea</taxon>
        <taxon>Metakinetoplastina</taxon>
        <taxon>Trypanosomatida</taxon>
        <taxon>Trypanosomatidae</taxon>
        <taxon>Leishmaniinae</taxon>
        <taxon>Leishmania</taxon>
        <taxon>Leishmania guyanensis species complex</taxon>
    </lineage>
</organism>
<feature type="compositionally biased region" description="Low complexity" evidence="11">
    <location>
        <begin position="1673"/>
        <end position="1698"/>
    </location>
</feature>
<feature type="region of interest" description="Disordered" evidence="11">
    <location>
        <begin position="666"/>
        <end position="701"/>
    </location>
</feature>
<evidence type="ECO:0000256" key="10">
    <source>
        <dbReference type="PROSITE-ProRule" id="PRU10141"/>
    </source>
</evidence>
<gene>
    <name evidence="13" type="ORF">LPMP_210980</name>
</gene>
<dbReference type="Pfam" id="PF00069">
    <property type="entry name" value="Pkinase"/>
    <property type="match status" value="2"/>
</dbReference>
<dbReference type="eggNOG" id="KOG0589">
    <property type="taxonomic scope" value="Eukaryota"/>
</dbReference>
<feature type="region of interest" description="Disordered" evidence="11">
    <location>
        <begin position="1091"/>
        <end position="1128"/>
    </location>
</feature>
<evidence type="ECO:0000256" key="1">
    <source>
        <dbReference type="ARBA" id="ARBA00010886"/>
    </source>
</evidence>
<evidence type="ECO:0000256" key="6">
    <source>
        <dbReference type="ARBA" id="ARBA00022777"/>
    </source>
</evidence>
<dbReference type="InterPro" id="IPR000719">
    <property type="entry name" value="Prot_kinase_dom"/>
</dbReference>
<dbReference type="PROSITE" id="PS50011">
    <property type="entry name" value="PROTEIN_KINASE_DOM"/>
    <property type="match status" value="1"/>
</dbReference>
<dbReference type="Gene3D" id="1.10.510.10">
    <property type="entry name" value="Transferase(Phosphotransferase) domain 1"/>
    <property type="match status" value="2"/>
</dbReference>
<evidence type="ECO:0000256" key="11">
    <source>
        <dbReference type="SAM" id="MobiDB-lite"/>
    </source>
</evidence>
<dbReference type="PROSITE" id="PS00108">
    <property type="entry name" value="PROTEIN_KINASE_ST"/>
    <property type="match status" value="1"/>
</dbReference>
<feature type="compositionally biased region" description="Polar residues" evidence="11">
    <location>
        <begin position="1146"/>
        <end position="1159"/>
    </location>
</feature>
<dbReference type="FunFam" id="1.10.510.10:FF:001112">
    <property type="entry name" value="Serine/threonine-protein kinase, putative"/>
    <property type="match status" value="1"/>
</dbReference>
<name>A0A088RQF7_LEIPA</name>
<keyword evidence="6 13" id="KW-0418">Kinase</keyword>
<feature type="compositionally biased region" description="Pro residues" evidence="11">
    <location>
        <begin position="949"/>
        <end position="960"/>
    </location>
</feature>
<feature type="compositionally biased region" description="Polar residues" evidence="11">
    <location>
        <begin position="1011"/>
        <end position="1039"/>
    </location>
</feature>
<keyword evidence="3" id="KW-0723">Serine/threonine-protein kinase</keyword>
<dbReference type="VEuPathDB" id="TriTrypDB:LPAL13_210013800"/>
<keyword evidence="4" id="KW-0808">Transferase</keyword>
<evidence type="ECO:0000313" key="14">
    <source>
        <dbReference type="Proteomes" id="UP000063063"/>
    </source>
</evidence>
<feature type="region of interest" description="Disordered" evidence="11">
    <location>
        <begin position="1144"/>
        <end position="1196"/>
    </location>
</feature>
<evidence type="ECO:0000313" key="13">
    <source>
        <dbReference type="EMBL" id="AIN98178.1"/>
    </source>
</evidence>
<evidence type="ECO:0000256" key="5">
    <source>
        <dbReference type="ARBA" id="ARBA00022741"/>
    </source>
</evidence>
<dbReference type="EC" id="2.7.11.1" evidence="2"/>
<dbReference type="PANTHER" id="PTHR43671:SF98">
    <property type="entry name" value="SERINE_THREONINE-PROTEIN KINASE NEK11"/>
    <property type="match status" value="1"/>
</dbReference>
<feature type="region of interest" description="Disordered" evidence="11">
    <location>
        <begin position="1988"/>
        <end position="2009"/>
    </location>
</feature>
<feature type="domain" description="Protein kinase" evidence="12">
    <location>
        <begin position="10"/>
        <end position="513"/>
    </location>
</feature>
<feature type="compositionally biased region" description="Low complexity" evidence="11">
    <location>
        <begin position="1725"/>
        <end position="1735"/>
    </location>
</feature>
<dbReference type="SMART" id="SM00220">
    <property type="entry name" value="S_TKc"/>
    <property type="match status" value="1"/>
</dbReference>
<feature type="compositionally biased region" description="Polar residues" evidence="11">
    <location>
        <begin position="931"/>
        <end position="942"/>
    </location>
</feature>
<feature type="compositionally biased region" description="Polar residues" evidence="11">
    <location>
        <begin position="1169"/>
        <end position="1180"/>
    </location>
</feature>
<feature type="compositionally biased region" description="Low complexity" evidence="11">
    <location>
        <begin position="1104"/>
        <end position="1116"/>
    </location>
</feature>
<feature type="compositionally biased region" description="Basic and acidic residues" evidence="11">
    <location>
        <begin position="1632"/>
        <end position="1642"/>
    </location>
</feature>
<comment type="catalytic activity">
    <reaction evidence="8">
        <text>L-threonyl-[protein] + ATP = O-phospho-L-threonyl-[protein] + ADP + H(+)</text>
        <dbReference type="Rhea" id="RHEA:46608"/>
        <dbReference type="Rhea" id="RHEA-COMP:11060"/>
        <dbReference type="Rhea" id="RHEA-COMP:11605"/>
        <dbReference type="ChEBI" id="CHEBI:15378"/>
        <dbReference type="ChEBI" id="CHEBI:30013"/>
        <dbReference type="ChEBI" id="CHEBI:30616"/>
        <dbReference type="ChEBI" id="CHEBI:61977"/>
        <dbReference type="ChEBI" id="CHEBI:456216"/>
        <dbReference type="EC" id="2.7.11.1"/>
    </reaction>
</comment>
<comment type="catalytic activity">
    <reaction evidence="9">
        <text>L-seryl-[protein] + ATP = O-phospho-L-seryl-[protein] + ADP + H(+)</text>
        <dbReference type="Rhea" id="RHEA:17989"/>
        <dbReference type="Rhea" id="RHEA-COMP:9863"/>
        <dbReference type="Rhea" id="RHEA-COMP:11604"/>
        <dbReference type="ChEBI" id="CHEBI:15378"/>
        <dbReference type="ChEBI" id="CHEBI:29999"/>
        <dbReference type="ChEBI" id="CHEBI:30616"/>
        <dbReference type="ChEBI" id="CHEBI:83421"/>
        <dbReference type="ChEBI" id="CHEBI:456216"/>
        <dbReference type="EC" id="2.7.11.1"/>
    </reaction>
</comment>
<feature type="binding site" evidence="10">
    <location>
        <position position="44"/>
    </location>
    <ligand>
        <name>ATP</name>
        <dbReference type="ChEBI" id="CHEBI:30616"/>
    </ligand>
</feature>
<dbReference type="PANTHER" id="PTHR43671">
    <property type="entry name" value="SERINE/THREONINE-PROTEIN KINASE NEK"/>
    <property type="match status" value="1"/>
</dbReference>
<evidence type="ECO:0000256" key="9">
    <source>
        <dbReference type="ARBA" id="ARBA00048679"/>
    </source>
</evidence>
<dbReference type="GeneID" id="22574920"/>
<evidence type="ECO:0000256" key="8">
    <source>
        <dbReference type="ARBA" id="ARBA00047899"/>
    </source>
</evidence>
<dbReference type="OrthoDB" id="250189at2759"/>
<reference evidence="13 14" key="1">
    <citation type="journal article" date="2015" name="Sci. Rep.">
        <title>The genome of Leishmania panamensis: insights into genomics of the L. (Viannia) subgenus.</title>
        <authorList>
            <person name="Llanes A."/>
            <person name="Restrepo C.M."/>
            <person name="Vecchio G.D."/>
            <person name="Anguizola F.J."/>
            <person name="Lleonart R."/>
        </authorList>
    </citation>
    <scope>NUCLEOTIDE SEQUENCE [LARGE SCALE GENOMIC DNA]</scope>
    <source>
        <strain evidence="13 14">MHOM/PA/94/PSC-1</strain>
    </source>
</reference>
<evidence type="ECO:0000256" key="3">
    <source>
        <dbReference type="ARBA" id="ARBA00022527"/>
    </source>
</evidence>
<feature type="region of interest" description="Disordered" evidence="11">
    <location>
        <begin position="1011"/>
        <end position="1076"/>
    </location>
</feature>
<dbReference type="InterPro" id="IPR050660">
    <property type="entry name" value="NEK_Ser/Thr_kinase"/>
</dbReference>
<comment type="similarity">
    <text evidence="1">Belongs to the protein kinase superfamily. NEK Ser/Thr protein kinase family. NIMA subfamily.</text>
</comment>
<feature type="region of interest" description="Disordered" evidence="11">
    <location>
        <begin position="1619"/>
        <end position="1646"/>
    </location>
</feature>
<dbReference type="GO" id="GO:0004674">
    <property type="term" value="F:protein serine/threonine kinase activity"/>
    <property type="evidence" value="ECO:0007669"/>
    <property type="project" value="UniProtKB-KW"/>
</dbReference>
<keyword evidence="14" id="KW-1185">Reference proteome</keyword>
<evidence type="ECO:0000256" key="7">
    <source>
        <dbReference type="ARBA" id="ARBA00022840"/>
    </source>
</evidence>
<accession>A0A088RQF7</accession>
<dbReference type="PROSITE" id="PS00107">
    <property type="entry name" value="PROTEIN_KINASE_ATP"/>
    <property type="match status" value="1"/>
</dbReference>
<feature type="region of interest" description="Disordered" evidence="11">
    <location>
        <begin position="1934"/>
        <end position="1965"/>
    </location>
</feature>
<dbReference type="KEGG" id="lpan:LPMP_210980"/>
<feature type="region of interest" description="Disordered" evidence="11">
    <location>
        <begin position="1449"/>
        <end position="1537"/>
    </location>
</feature>
<dbReference type="GO" id="GO:0005524">
    <property type="term" value="F:ATP binding"/>
    <property type="evidence" value="ECO:0007669"/>
    <property type="project" value="UniProtKB-UniRule"/>
</dbReference>
<evidence type="ECO:0000256" key="4">
    <source>
        <dbReference type="ARBA" id="ARBA00022679"/>
    </source>
</evidence>